<dbReference type="Proteomes" id="UP000749646">
    <property type="component" value="Unassembled WGS sequence"/>
</dbReference>
<evidence type="ECO:0000313" key="3">
    <source>
        <dbReference type="EMBL" id="KAF9933714.1"/>
    </source>
</evidence>
<evidence type="ECO:0000313" key="4">
    <source>
        <dbReference type="Proteomes" id="UP000749646"/>
    </source>
</evidence>
<feature type="region of interest" description="Disordered" evidence="2">
    <location>
        <begin position="726"/>
        <end position="747"/>
    </location>
</feature>
<keyword evidence="4" id="KW-1185">Reference proteome</keyword>
<comment type="caution">
    <text evidence="3">The sequence shown here is derived from an EMBL/GenBank/DDBJ whole genome shotgun (WGS) entry which is preliminary data.</text>
</comment>
<dbReference type="AlphaFoldDB" id="A0A9P6IKQ9"/>
<protein>
    <submittedName>
        <fullName evidence="3">Uncharacterized protein</fullName>
    </submittedName>
</protein>
<name>A0A9P6IKQ9_9FUNG</name>
<feature type="non-terminal residue" evidence="3">
    <location>
        <position position="1"/>
    </location>
</feature>
<dbReference type="InterPro" id="IPR019734">
    <property type="entry name" value="TPR_rpt"/>
</dbReference>
<feature type="repeat" description="TPR" evidence="1">
    <location>
        <begin position="204"/>
        <end position="237"/>
    </location>
</feature>
<gene>
    <name evidence="3" type="ORF">BGZ65_004018</name>
</gene>
<dbReference type="PROSITE" id="PS50005">
    <property type="entry name" value="TPR"/>
    <property type="match status" value="1"/>
</dbReference>
<accession>A0A9P6IKQ9</accession>
<dbReference type="OrthoDB" id="2413203at2759"/>
<feature type="region of interest" description="Disordered" evidence="2">
    <location>
        <begin position="59"/>
        <end position="80"/>
    </location>
</feature>
<reference evidence="3" key="1">
    <citation type="journal article" date="2020" name="Fungal Divers.">
        <title>Resolving the Mortierellaceae phylogeny through synthesis of multi-gene phylogenetics and phylogenomics.</title>
        <authorList>
            <person name="Vandepol N."/>
            <person name="Liber J."/>
            <person name="Desiro A."/>
            <person name="Na H."/>
            <person name="Kennedy M."/>
            <person name="Barry K."/>
            <person name="Grigoriev I.V."/>
            <person name="Miller A.N."/>
            <person name="O'Donnell K."/>
            <person name="Stajich J.E."/>
            <person name="Bonito G."/>
        </authorList>
    </citation>
    <scope>NUCLEOTIDE SEQUENCE</scope>
    <source>
        <strain evidence="3">MES-2147</strain>
    </source>
</reference>
<keyword evidence="1" id="KW-0802">TPR repeat</keyword>
<dbReference type="EMBL" id="JAAAHW010009947">
    <property type="protein sequence ID" value="KAF9933714.1"/>
    <property type="molecule type" value="Genomic_DNA"/>
</dbReference>
<proteinExistence type="predicted"/>
<sequence length="943" mass="105035">MAQNSTIDTLEVLLNPSIIKTKLSNLTQEQTHVQGRKLLQDLLSIARFGTPAIVPSSTLVPGSGIANDRTPGHDDSGDQLQQTMQLSERQDMLLGQACRVYQLASLSLDDIFDQVPQPNQFCLITAMMLHSQKPNSEVGALIIQEEPWDPLTLLQRWIIRARIAGNEDSGLDLGETRYHAEALERKLDVLAKTPTSERVQTLQCQILSELGQFYCWDGEYVQALKYFDKCHEVHKQHSATSQSPFGCHLDANRTTALSNLSRLATCGSQDDDKGQLLSHIKGLEQEERHFELVDAFQEDNVARLLPYSWRQRVLGNVLSRSDLENGTFLAIANALYNLRDPSEMMLEIPSRVLLYLRSVTFESGHEADAYHSPSIFEDLMQYIVKIQEAYTTSTVPITGTIPATKDKIRSFVSKICNSIRHVLCYEAAWTSGNGMEGLMNANARDTFTTEDSTDQAEQIADQSEAAAKSLILEQMDPDELEEYLRAQSKFSPFTSSLIMLAMGAQACTNAKYLEAVRYFQITARFMQEQDPSTPGLQSIELQFIKYSAWSRIGILADEHDKRRLARIYARLEQRVKVKTEAAKRARQYSTEALAEEEEERAIEATDMPQQHGESNAMEIDATSLLRCLAICINGKQWDFLSGYGRTAAEALDKSIHGEICQVYSVLVPLCAIVSRSQELGVDLKDIASFSCLVALFSSDLDPIRVTQVAAYDMIQGLMPNVPRLVQQHPPQQSTAGGGGHGHSNRNRWGRKSIQEESTQQPIVEDDLGHAAILKLCSMVRLRGVVDIFGALLAGAVSSILPERAKLTLSEFGYYALFTTSMDCVSSWTDSRVKIIAMLSNGESGKAIEAVPGARQRFAKLLIQVYERQIQYESDTLTRKLCVEAKILGLHRFDSETGLSADAAHTMLFSTKAGSQITRYSLCLTDIYHLEGMHQDALASFLNA</sequence>
<evidence type="ECO:0000256" key="2">
    <source>
        <dbReference type="SAM" id="MobiDB-lite"/>
    </source>
</evidence>
<evidence type="ECO:0000256" key="1">
    <source>
        <dbReference type="PROSITE-ProRule" id="PRU00339"/>
    </source>
</evidence>
<organism evidence="3 4">
    <name type="scientific">Modicella reniformis</name>
    <dbReference type="NCBI Taxonomy" id="1440133"/>
    <lineage>
        <taxon>Eukaryota</taxon>
        <taxon>Fungi</taxon>
        <taxon>Fungi incertae sedis</taxon>
        <taxon>Mucoromycota</taxon>
        <taxon>Mortierellomycotina</taxon>
        <taxon>Mortierellomycetes</taxon>
        <taxon>Mortierellales</taxon>
        <taxon>Mortierellaceae</taxon>
        <taxon>Modicella</taxon>
    </lineage>
</organism>